<name>A0A1Y1IG88_KLENI</name>
<dbReference type="InterPro" id="IPR026113">
    <property type="entry name" value="METTL2/6/8-like"/>
</dbReference>
<organism evidence="5 6">
    <name type="scientific">Klebsormidium nitens</name>
    <name type="common">Green alga</name>
    <name type="synonym">Ulothrix nitens</name>
    <dbReference type="NCBI Taxonomy" id="105231"/>
    <lineage>
        <taxon>Eukaryota</taxon>
        <taxon>Viridiplantae</taxon>
        <taxon>Streptophyta</taxon>
        <taxon>Klebsormidiophyceae</taxon>
        <taxon>Klebsormidiales</taxon>
        <taxon>Klebsormidiaceae</taxon>
        <taxon>Klebsormidium</taxon>
    </lineage>
</organism>
<dbReference type="SUPFAM" id="SSF53335">
    <property type="entry name" value="S-adenosyl-L-methionine-dependent methyltransferases"/>
    <property type="match status" value="2"/>
</dbReference>
<keyword evidence="6" id="KW-1185">Reference proteome</keyword>
<accession>A0A1Y1IG88</accession>
<evidence type="ECO:0000256" key="3">
    <source>
        <dbReference type="ARBA" id="ARBA00022679"/>
    </source>
</evidence>
<evidence type="ECO:0000313" key="6">
    <source>
        <dbReference type="Proteomes" id="UP000054558"/>
    </source>
</evidence>
<evidence type="ECO:0000313" key="5">
    <source>
        <dbReference type="EMBL" id="GAQ89870.1"/>
    </source>
</evidence>
<proteinExistence type="inferred from homology"/>
<feature type="region of interest" description="Disordered" evidence="4">
    <location>
        <begin position="372"/>
        <end position="392"/>
    </location>
</feature>
<feature type="compositionally biased region" description="Basic and acidic residues" evidence="4">
    <location>
        <begin position="79"/>
        <end position="93"/>
    </location>
</feature>
<dbReference type="GO" id="GO:0008757">
    <property type="term" value="F:S-adenosylmethionine-dependent methyltransferase activity"/>
    <property type="evidence" value="ECO:0007669"/>
    <property type="project" value="UniProtKB-ARBA"/>
</dbReference>
<dbReference type="OrthoDB" id="417697at2759"/>
<protein>
    <submittedName>
        <fullName evidence="5">Methyltransferase family protein</fullName>
    </submittedName>
</protein>
<dbReference type="STRING" id="105231.A0A1Y1IG88"/>
<evidence type="ECO:0000256" key="4">
    <source>
        <dbReference type="SAM" id="MobiDB-lite"/>
    </source>
</evidence>
<dbReference type="Gene3D" id="3.40.50.150">
    <property type="entry name" value="Vaccinia Virus protein VP39"/>
    <property type="match status" value="2"/>
</dbReference>
<dbReference type="PANTHER" id="PTHR22809:SF14">
    <property type="entry name" value="TRNA N(3)-METHYLCYTIDINE METHYLTRANSFERASE"/>
    <property type="match status" value="1"/>
</dbReference>
<dbReference type="InterPro" id="IPR029063">
    <property type="entry name" value="SAM-dependent_MTases_sf"/>
</dbReference>
<dbReference type="AlphaFoldDB" id="A0A1Y1IG88"/>
<evidence type="ECO:0000256" key="2">
    <source>
        <dbReference type="ARBA" id="ARBA00022603"/>
    </source>
</evidence>
<comment type="similarity">
    <text evidence="1">Belongs to the methyltransferase superfamily. METL family.</text>
</comment>
<dbReference type="GO" id="GO:0008173">
    <property type="term" value="F:RNA methyltransferase activity"/>
    <property type="evidence" value="ECO:0007669"/>
    <property type="project" value="UniProtKB-ARBA"/>
</dbReference>
<reference evidence="5 6" key="1">
    <citation type="journal article" date="2014" name="Nat. Commun.">
        <title>Klebsormidium flaccidum genome reveals primary factors for plant terrestrial adaptation.</title>
        <authorList>
            <person name="Hori K."/>
            <person name="Maruyama F."/>
            <person name="Fujisawa T."/>
            <person name="Togashi T."/>
            <person name="Yamamoto N."/>
            <person name="Seo M."/>
            <person name="Sato S."/>
            <person name="Yamada T."/>
            <person name="Mori H."/>
            <person name="Tajima N."/>
            <person name="Moriyama T."/>
            <person name="Ikeuchi M."/>
            <person name="Watanabe M."/>
            <person name="Wada H."/>
            <person name="Kobayashi K."/>
            <person name="Saito M."/>
            <person name="Masuda T."/>
            <person name="Sasaki-Sekimoto Y."/>
            <person name="Mashiguchi K."/>
            <person name="Awai K."/>
            <person name="Shimojima M."/>
            <person name="Masuda S."/>
            <person name="Iwai M."/>
            <person name="Nobusawa T."/>
            <person name="Narise T."/>
            <person name="Kondo S."/>
            <person name="Saito H."/>
            <person name="Sato R."/>
            <person name="Murakawa M."/>
            <person name="Ihara Y."/>
            <person name="Oshima-Yamada Y."/>
            <person name="Ohtaka K."/>
            <person name="Satoh M."/>
            <person name="Sonobe K."/>
            <person name="Ishii M."/>
            <person name="Ohtani R."/>
            <person name="Kanamori-Sato M."/>
            <person name="Honoki R."/>
            <person name="Miyazaki D."/>
            <person name="Mochizuki H."/>
            <person name="Umetsu J."/>
            <person name="Higashi K."/>
            <person name="Shibata D."/>
            <person name="Kamiya Y."/>
            <person name="Sato N."/>
            <person name="Nakamura Y."/>
            <person name="Tabata S."/>
            <person name="Ida S."/>
            <person name="Kurokawa K."/>
            <person name="Ohta H."/>
        </authorList>
    </citation>
    <scope>NUCLEOTIDE SEQUENCE [LARGE SCALE GENOMIC DNA]</scope>
    <source>
        <strain evidence="5 6">NIES-2285</strain>
    </source>
</reference>
<keyword evidence="2 5" id="KW-0489">Methyltransferase</keyword>
<dbReference type="GO" id="GO:0032259">
    <property type="term" value="P:methylation"/>
    <property type="evidence" value="ECO:0007669"/>
    <property type="project" value="UniProtKB-KW"/>
</dbReference>
<sequence>MAPIGGSQSGTHTRASECEAAESVISTKAPPKPVAYYCQDFAWEELQKVVESNAALSHAWSSSVEDDLAISNSTYHSHGAREQCRESSLETRRSSSGVNRSGLIGTAGTALPHEHAWEGFHTKHTTARFFKERRYLLEEFPELKAGRLKILEVGCGSGSTAIPLLTGNPQTLLHACDCSPTAVAHTAAAVQRAIGSLEAARRFKGFCWDAALEPCPLLGRVRLEGLQETEGLEETERGRGGLTAVASGADNGRAERGGVYGEAIRGANVDLRSSGSGGEASGIWLGVGENEGIREGVWGASRIELGQQTIGEGNAERECGQQSGLVTVRAASMGGCAGDCDAKRPCTESDEHACTIVDPAEGQASVHTECTVGGGRNEPSSPPGRIGGPKEPGSLRANCLCEELEVGGLGDSESGADQVGESSVLQRGLSDAVLGPGDGFDFVTLIFTLSAVHPDHMPSLLRRLHQLLRPGGAILFRDYGLYDMTMLRFPPGQKVGDRLYRRLDGTLSYFFSKEALAQLATQAGFTVVDCEYCCVTLVNKRKGIQMKRVWLHARLQKWTASTAA</sequence>
<gene>
    <name evidence="5" type="ORF">KFL_005710020</name>
</gene>
<dbReference type="EMBL" id="DF237520">
    <property type="protein sequence ID" value="GAQ89870.1"/>
    <property type="molecule type" value="Genomic_DNA"/>
</dbReference>
<keyword evidence="3 5" id="KW-0808">Transferase</keyword>
<evidence type="ECO:0000256" key="1">
    <source>
        <dbReference type="ARBA" id="ARBA00009725"/>
    </source>
</evidence>
<feature type="region of interest" description="Disordered" evidence="4">
    <location>
        <begin position="79"/>
        <end position="105"/>
    </location>
</feature>
<dbReference type="Pfam" id="PF13489">
    <property type="entry name" value="Methyltransf_23"/>
    <property type="match status" value="1"/>
</dbReference>
<dbReference type="Proteomes" id="UP000054558">
    <property type="component" value="Unassembled WGS sequence"/>
</dbReference>
<dbReference type="OMA" id="ATIACCA"/>
<dbReference type="PANTHER" id="PTHR22809">
    <property type="entry name" value="METHYLTRANSFERASE-RELATED"/>
    <property type="match status" value="1"/>
</dbReference>